<evidence type="ECO:0000313" key="3">
    <source>
        <dbReference type="Proteomes" id="UP000662259"/>
    </source>
</evidence>
<feature type="transmembrane region" description="Helical" evidence="1">
    <location>
        <begin position="132"/>
        <end position="154"/>
    </location>
</feature>
<dbReference type="Proteomes" id="UP000662259">
    <property type="component" value="Unassembled WGS sequence"/>
</dbReference>
<name>A0A8I2GLY3_RHILV</name>
<reference evidence="2" key="1">
    <citation type="submission" date="2019-10" db="EMBL/GenBank/DDBJ databases">
        <title>Rhizobium leguminosarum symbiovar viciae collection.</title>
        <authorList>
            <person name="Boivin S."/>
            <person name="Lepetit M."/>
        </authorList>
    </citation>
    <scope>NUCLEOTIDE SEQUENCE</scope>
    <source>
        <strain evidence="2">L143</strain>
    </source>
</reference>
<dbReference type="AlphaFoldDB" id="A0A8I2GLY3"/>
<feature type="transmembrane region" description="Helical" evidence="1">
    <location>
        <begin position="57"/>
        <end position="76"/>
    </location>
</feature>
<feature type="transmembrane region" description="Helical" evidence="1">
    <location>
        <begin position="7"/>
        <end position="29"/>
    </location>
</feature>
<keyword evidence="1" id="KW-0812">Transmembrane</keyword>
<keyword evidence="1" id="KW-1133">Transmembrane helix</keyword>
<feature type="transmembrane region" description="Helical" evidence="1">
    <location>
        <begin position="91"/>
        <end position="112"/>
    </location>
</feature>
<keyword evidence="1" id="KW-0472">Membrane</keyword>
<comment type="caution">
    <text evidence="2">The sequence shown here is derived from an EMBL/GenBank/DDBJ whole genome shotgun (WGS) entry which is preliminary data.</text>
</comment>
<evidence type="ECO:0000256" key="1">
    <source>
        <dbReference type="SAM" id="Phobius"/>
    </source>
</evidence>
<evidence type="ECO:0008006" key="4">
    <source>
        <dbReference type="Google" id="ProtNLM"/>
    </source>
</evidence>
<organism evidence="2 3">
    <name type="scientific">Rhizobium leguminosarum bv. viciae</name>
    <dbReference type="NCBI Taxonomy" id="387"/>
    <lineage>
        <taxon>Bacteria</taxon>
        <taxon>Pseudomonadati</taxon>
        <taxon>Pseudomonadota</taxon>
        <taxon>Alphaproteobacteria</taxon>
        <taxon>Hyphomicrobiales</taxon>
        <taxon>Rhizobiaceae</taxon>
        <taxon>Rhizobium/Agrobacterium group</taxon>
        <taxon>Rhizobium</taxon>
    </lineage>
</organism>
<proteinExistence type="predicted"/>
<accession>A0A8I2GLY3</accession>
<dbReference type="EMBL" id="WIEZ01000002">
    <property type="protein sequence ID" value="NKM44301.1"/>
    <property type="molecule type" value="Genomic_DNA"/>
</dbReference>
<evidence type="ECO:0000313" key="2">
    <source>
        <dbReference type="EMBL" id="NKM44301.1"/>
    </source>
</evidence>
<gene>
    <name evidence="2" type="ORF">GFL91_04715</name>
</gene>
<sequence length="164" mass="18317">MKLNSTFINIITGIYVLLAIAGAISAYFLSYPAELTEIGDENLKDAGNAALAMSNDLVKQLITLCTGLIGFCIWLFRRPLASDPAELVERYLWTCLAVLLLVASLFAGFITLQRTLLMVAWKSFDPRLDMVWWPQFLQFYLFVFGAAVLGLACIRSLNVLVEKQ</sequence>
<dbReference type="RefSeq" id="WP_168275127.1">
    <property type="nucleotide sequence ID" value="NZ_WIEZ01000002.1"/>
</dbReference>
<protein>
    <recommendedName>
        <fullName evidence="4">Transmembrane protein</fullName>
    </recommendedName>
</protein>